<evidence type="ECO:0000256" key="8">
    <source>
        <dbReference type="SAM" id="Phobius"/>
    </source>
</evidence>
<dbReference type="GO" id="GO:0034632">
    <property type="term" value="F:retinol transmembrane transporter activity"/>
    <property type="evidence" value="ECO:0007669"/>
    <property type="project" value="InterPro"/>
</dbReference>
<evidence type="ECO:0000256" key="4">
    <source>
        <dbReference type="ARBA" id="ARBA00022692"/>
    </source>
</evidence>
<dbReference type="Pfam" id="PF14752">
    <property type="entry name" value="RBP_receptor"/>
    <property type="match status" value="1"/>
</dbReference>
<feature type="transmembrane region" description="Helical" evidence="8">
    <location>
        <begin position="275"/>
        <end position="293"/>
    </location>
</feature>
<keyword evidence="5 8" id="KW-1133">Transmembrane helix</keyword>
<feature type="transmembrane region" description="Helical" evidence="8">
    <location>
        <begin position="238"/>
        <end position="255"/>
    </location>
</feature>
<comment type="subcellular location">
    <subcellularLocation>
        <location evidence="1">Cell membrane</location>
        <topology evidence="1">Multi-pass membrane protein</topology>
    </subcellularLocation>
</comment>
<organism evidence="10 11">
    <name type="scientific">Didymodactylos carnosus</name>
    <dbReference type="NCBI Taxonomy" id="1234261"/>
    <lineage>
        <taxon>Eukaryota</taxon>
        <taxon>Metazoa</taxon>
        <taxon>Spiralia</taxon>
        <taxon>Gnathifera</taxon>
        <taxon>Rotifera</taxon>
        <taxon>Eurotatoria</taxon>
        <taxon>Bdelloidea</taxon>
        <taxon>Philodinida</taxon>
        <taxon>Philodinidae</taxon>
        <taxon>Didymodactylos</taxon>
    </lineage>
</organism>
<evidence type="ECO:0000256" key="2">
    <source>
        <dbReference type="ARBA" id="ARBA00022448"/>
    </source>
</evidence>
<feature type="transmembrane region" description="Helical" evidence="8">
    <location>
        <begin position="714"/>
        <end position="734"/>
    </location>
</feature>
<dbReference type="InterPro" id="IPR026612">
    <property type="entry name" value="STRA6-like"/>
</dbReference>
<feature type="transmembrane region" description="Helical" evidence="8">
    <location>
        <begin position="646"/>
        <end position="667"/>
    </location>
</feature>
<dbReference type="PANTHER" id="PTHR21444:SF15">
    <property type="entry name" value="RECEPTOR FOR RETINOL UPTAKE STRA6"/>
    <property type="match status" value="1"/>
</dbReference>
<protein>
    <submittedName>
        <fullName evidence="10">Uncharacterized protein</fullName>
    </submittedName>
</protein>
<dbReference type="PANTHER" id="PTHR21444">
    <property type="entry name" value="COILED-COIL DOMAIN-CONTAINING PROTEIN 180"/>
    <property type="match status" value="1"/>
</dbReference>
<feature type="transmembrane region" description="Helical" evidence="8">
    <location>
        <begin position="679"/>
        <end position="702"/>
    </location>
</feature>
<keyword evidence="6 8" id="KW-0472">Membrane</keyword>
<dbReference type="GO" id="GO:0038023">
    <property type="term" value="F:signaling receptor activity"/>
    <property type="evidence" value="ECO:0007669"/>
    <property type="project" value="InterPro"/>
</dbReference>
<comment type="caution">
    <text evidence="10">The sequence shown here is derived from an EMBL/GenBank/DDBJ whole genome shotgun (WGS) entry which is preliminary data.</text>
</comment>
<feature type="transmembrane region" description="Helical" evidence="8">
    <location>
        <begin position="431"/>
        <end position="451"/>
    </location>
</feature>
<sequence length="884" mass="105355">MPNSRRLSREKFYSIPNVSSDKLLNHYGTLLSTTTTVENCPVDDDDDDDDNMNEDGLKNMAFAPDELPINHNHIIINLPRRPSSTISKQSLRQKFRFNHTMIYYITQFLVLIFSIIFATLCCITVYQFKVEQLESLHQYKKLQLLQNTTTTTTTTETIQYHLKNASVCRLFKTNLNRYYKIPANYLSLIFILLLFFVLFFFQNLLKQCQNRIVIRSTKKTCYLSFPMIFNPHCYTNRFESAAVFGLLALEVLHIFDEYIIHAYRHLNHGPLIDLIIQIGIGLLLGLRYFPILAMFEQKPEYKTRLSNILCYSLATMYLWTEIIFKLQNDINCTDKSIMSDIKETIGKLEKMGINPKQMLFHHLGDNRTTYLNETAHNYTSRAKLWYHNKISKLNLTHDEDDDVQMDILRLDRSLGLNKQGIYYNTFRYAPYYYYSTYLAISLTLMFLCEFIQLFRSITKQKTISNQHSPRWKYVQWNLLRTENYFETSSDQPTRLFRCLNFLIQRLKSIYSIRPYFRYSKLIVCIYVAAFTLIYYFTFWITDNTYWITKKILLFLNLLLCGLADLSKDLCYNLNMTTITNDINIICILTACVTSLQLLFGLRHYQKQMCNAYKGQFIDIPLPKHVSSIGIISKSVHYPGRFIGSLVYSYGFLFLFVSILFILSRYIFYSLIIWEYSAKLFLPMIIFFLFQLLFVRLLCKLLFIQNGRLLALKNIRLYYAFSYFSFFFDCFLGFIMCLSRITKAIICALIFFARLDYSPFGRGLEMYDSSYAAYVSFMHVERIQMHPVLNVFIDLVRDRLLERRMWKRRQESKQQQQEFTLEQYTRRQYVRFRWALVYTLVNNDHLKRYRKHKRFSYKQIQSKTLERLFLKLGFHQILPTTSNKY</sequence>
<dbReference type="AlphaFoldDB" id="A0A8S2J1G2"/>
<evidence type="ECO:0000313" key="10">
    <source>
        <dbReference type="EMBL" id="CAF3789168.1"/>
    </source>
</evidence>
<feature type="transmembrane region" description="Helical" evidence="8">
    <location>
        <begin position="185"/>
        <end position="205"/>
    </location>
</feature>
<keyword evidence="4 8" id="KW-0812">Transmembrane</keyword>
<feature type="transmembrane region" description="Helical" evidence="8">
    <location>
        <begin position="521"/>
        <end position="540"/>
    </location>
</feature>
<reference evidence="10" key="1">
    <citation type="submission" date="2021-02" db="EMBL/GenBank/DDBJ databases">
        <authorList>
            <person name="Nowell W R."/>
        </authorList>
    </citation>
    <scope>NUCLEOTIDE SEQUENCE</scope>
</reference>
<gene>
    <name evidence="9" type="ORF">OVA965_LOCUS15482</name>
    <name evidence="10" type="ORF">TMI583_LOCUS15489</name>
</gene>
<accession>A0A8S2J1G2</accession>
<feature type="transmembrane region" description="Helical" evidence="8">
    <location>
        <begin position="582"/>
        <end position="601"/>
    </location>
</feature>
<keyword evidence="2" id="KW-0813">Transport</keyword>
<evidence type="ECO:0000313" key="11">
    <source>
        <dbReference type="Proteomes" id="UP000682733"/>
    </source>
</evidence>
<dbReference type="Proteomes" id="UP000677228">
    <property type="component" value="Unassembled WGS sequence"/>
</dbReference>
<evidence type="ECO:0000256" key="1">
    <source>
        <dbReference type="ARBA" id="ARBA00004651"/>
    </source>
</evidence>
<evidence type="ECO:0000256" key="5">
    <source>
        <dbReference type="ARBA" id="ARBA00022989"/>
    </source>
</evidence>
<evidence type="ECO:0000256" key="3">
    <source>
        <dbReference type="ARBA" id="ARBA00022475"/>
    </source>
</evidence>
<keyword evidence="7" id="KW-0675">Receptor</keyword>
<dbReference type="EMBL" id="CAJNOK010006978">
    <property type="protein sequence ID" value="CAF1020536.1"/>
    <property type="molecule type" value="Genomic_DNA"/>
</dbReference>
<proteinExistence type="predicted"/>
<keyword evidence="3" id="KW-1003">Cell membrane</keyword>
<name>A0A8S2J1G2_9BILA</name>
<evidence type="ECO:0000256" key="6">
    <source>
        <dbReference type="ARBA" id="ARBA00023136"/>
    </source>
</evidence>
<evidence type="ECO:0000313" key="9">
    <source>
        <dbReference type="EMBL" id="CAF1020536.1"/>
    </source>
</evidence>
<evidence type="ECO:0000256" key="7">
    <source>
        <dbReference type="ARBA" id="ARBA00023170"/>
    </source>
</evidence>
<dbReference type="Proteomes" id="UP000682733">
    <property type="component" value="Unassembled WGS sequence"/>
</dbReference>
<feature type="transmembrane region" description="Helical" evidence="8">
    <location>
        <begin position="305"/>
        <end position="324"/>
    </location>
</feature>
<dbReference type="GO" id="GO:0071939">
    <property type="term" value="P:vitamin A import into cell"/>
    <property type="evidence" value="ECO:0007669"/>
    <property type="project" value="TreeGrafter"/>
</dbReference>
<dbReference type="GO" id="GO:0005886">
    <property type="term" value="C:plasma membrane"/>
    <property type="evidence" value="ECO:0007669"/>
    <property type="project" value="UniProtKB-SubCell"/>
</dbReference>
<feature type="transmembrane region" description="Helical" evidence="8">
    <location>
        <begin position="101"/>
        <end position="126"/>
    </location>
</feature>
<dbReference type="EMBL" id="CAJOBA010006986">
    <property type="protein sequence ID" value="CAF3789168.1"/>
    <property type="molecule type" value="Genomic_DNA"/>
</dbReference>